<dbReference type="AlphaFoldDB" id="A0A9P0H1D3"/>
<organism evidence="2 3">
    <name type="scientific">Nezara viridula</name>
    <name type="common">Southern green stink bug</name>
    <name type="synonym">Cimex viridulus</name>
    <dbReference type="NCBI Taxonomy" id="85310"/>
    <lineage>
        <taxon>Eukaryota</taxon>
        <taxon>Metazoa</taxon>
        <taxon>Ecdysozoa</taxon>
        <taxon>Arthropoda</taxon>
        <taxon>Hexapoda</taxon>
        <taxon>Insecta</taxon>
        <taxon>Pterygota</taxon>
        <taxon>Neoptera</taxon>
        <taxon>Paraneoptera</taxon>
        <taxon>Hemiptera</taxon>
        <taxon>Heteroptera</taxon>
        <taxon>Panheteroptera</taxon>
        <taxon>Pentatomomorpha</taxon>
        <taxon>Pentatomoidea</taxon>
        <taxon>Pentatomidae</taxon>
        <taxon>Pentatominae</taxon>
        <taxon>Nezara</taxon>
    </lineage>
</organism>
<dbReference type="EMBL" id="OV725079">
    <property type="protein sequence ID" value="CAH1395339.1"/>
    <property type="molecule type" value="Genomic_DNA"/>
</dbReference>
<feature type="transmembrane region" description="Helical" evidence="1">
    <location>
        <begin position="28"/>
        <end position="52"/>
    </location>
</feature>
<keyword evidence="1" id="KW-0812">Transmembrane</keyword>
<dbReference type="Proteomes" id="UP001152798">
    <property type="component" value="Chromosome 3"/>
</dbReference>
<keyword evidence="1" id="KW-1133">Transmembrane helix</keyword>
<keyword evidence="3" id="KW-1185">Reference proteome</keyword>
<evidence type="ECO:0000313" key="3">
    <source>
        <dbReference type="Proteomes" id="UP001152798"/>
    </source>
</evidence>
<proteinExistence type="predicted"/>
<evidence type="ECO:0000313" key="2">
    <source>
        <dbReference type="EMBL" id="CAH1395339.1"/>
    </source>
</evidence>
<reference evidence="2" key="1">
    <citation type="submission" date="2022-01" db="EMBL/GenBank/DDBJ databases">
        <authorList>
            <person name="King R."/>
        </authorList>
    </citation>
    <scope>NUCLEOTIDE SEQUENCE</scope>
</reference>
<evidence type="ECO:0000256" key="1">
    <source>
        <dbReference type="SAM" id="Phobius"/>
    </source>
</evidence>
<name>A0A9P0H1D3_NEZVI</name>
<sequence length="121" mass="14440">MSGVLDDPYEYKKNPLYSKREYGDFTPFYVTITVCTILGFALILLNVFFCWCSKHKYYWQDSNTGNRWISPVWTRTPYKQPPLDLSEFELQGIEVHEVFEARVGQQQNEEYLELHKRESDL</sequence>
<protein>
    <submittedName>
        <fullName evidence="2">Uncharacterized protein</fullName>
    </submittedName>
</protein>
<gene>
    <name evidence="2" type="ORF">NEZAVI_LOCUS5635</name>
</gene>
<keyword evidence="1" id="KW-0472">Membrane</keyword>
<dbReference type="OrthoDB" id="8168818at2759"/>
<accession>A0A9P0H1D3</accession>